<feature type="compositionally biased region" description="Polar residues" evidence="2">
    <location>
        <begin position="1"/>
        <end position="12"/>
    </location>
</feature>
<dbReference type="GeneID" id="27336509"/>
<evidence type="ECO:0000256" key="1">
    <source>
        <dbReference type="SAM" id="Coils"/>
    </source>
</evidence>
<proteinExistence type="predicted"/>
<reference evidence="3 4" key="1">
    <citation type="submission" date="2015-01" db="EMBL/GenBank/DDBJ databases">
        <title>The Genome Sequence of Exophiala spinifera CBS89968.</title>
        <authorList>
            <consortium name="The Broad Institute Genomics Platform"/>
            <person name="Cuomo C."/>
            <person name="de Hoog S."/>
            <person name="Gorbushina A."/>
            <person name="Stielow B."/>
            <person name="Teixiera M."/>
            <person name="Abouelleil A."/>
            <person name="Chapman S.B."/>
            <person name="Priest M."/>
            <person name="Young S.K."/>
            <person name="Wortman J."/>
            <person name="Nusbaum C."/>
            <person name="Birren B."/>
        </authorList>
    </citation>
    <scope>NUCLEOTIDE SEQUENCE [LARGE SCALE GENOMIC DNA]</scope>
    <source>
        <strain evidence="3 4">CBS 89968</strain>
    </source>
</reference>
<evidence type="ECO:0000256" key="2">
    <source>
        <dbReference type="SAM" id="MobiDB-lite"/>
    </source>
</evidence>
<keyword evidence="4" id="KW-1185">Reference proteome</keyword>
<dbReference type="RefSeq" id="XP_016232367.1">
    <property type="nucleotide sequence ID" value="XM_016383744.1"/>
</dbReference>
<feature type="region of interest" description="Disordered" evidence="2">
    <location>
        <begin position="1"/>
        <end position="100"/>
    </location>
</feature>
<organism evidence="3 4">
    <name type="scientific">Exophiala spinifera</name>
    <dbReference type="NCBI Taxonomy" id="91928"/>
    <lineage>
        <taxon>Eukaryota</taxon>
        <taxon>Fungi</taxon>
        <taxon>Dikarya</taxon>
        <taxon>Ascomycota</taxon>
        <taxon>Pezizomycotina</taxon>
        <taxon>Eurotiomycetes</taxon>
        <taxon>Chaetothyriomycetidae</taxon>
        <taxon>Chaetothyriales</taxon>
        <taxon>Herpotrichiellaceae</taxon>
        <taxon>Exophiala</taxon>
    </lineage>
</organism>
<gene>
    <name evidence="3" type="ORF">PV08_09426</name>
</gene>
<keyword evidence="1" id="KW-0175">Coiled coil</keyword>
<sequence>MSVASSRGSTYSEGFDEPQPRSTSGMWHPEKNPVTMTSLDLSPQRQRRDSISTDASNSTLAMDVPHDELDLKTPTVHQMPPLDRSTSSLSDTSSEIGSPQVAGPMEQLLQSLLYKVRKTESSRPTVMAEDYDRLKSRVDALEAEKKTWERRYQAYFEVRDEDLTNILKLRTMLAQERREHSAIRKLRDEDLENLLAVREKLAQALWSKPQPPRTRTSTFSARQSRSEGDDLWQVAKSAAMEHRILELEAANKELQERATKGNVSGDVSTLMTRMETIFDESVKHREKMAAKMQQLRSEKEALQKEVGLLEDRNAELESLVGRMQRNLGI</sequence>
<name>A0A0D1YB55_9EURO</name>
<dbReference type="VEuPathDB" id="FungiDB:PV08_09426"/>
<evidence type="ECO:0000313" key="4">
    <source>
        <dbReference type="Proteomes" id="UP000053328"/>
    </source>
</evidence>
<feature type="compositionally biased region" description="Polar residues" evidence="2">
    <location>
        <begin position="34"/>
        <end position="44"/>
    </location>
</feature>
<dbReference type="OrthoDB" id="4186885at2759"/>
<dbReference type="EMBL" id="KN847498">
    <property type="protein sequence ID" value="KIW12151.1"/>
    <property type="molecule type" value="Genomic_DNA"/>
</dbReference>
<dbReference type="Proteomes" id="UP000053328">
    <property type="component" value="Unassembled WGS sequence"/>
</dbReference>
<feature type="coiled-coil region" evidence="1">
    <location>
        <begin position="285"/>
        <end position="319"/>
    </location>
</feature>
<dbReference type="HOGENOM" id="CLU_057153_0_0_1"/>
<feature type="compositionally biased region" description="Low complexity" evidence="2">
    <location>
        <begin position="80"/>
        <end position="94"/>
    </location>
</feature>
<accession>A0A0D1YB55</accession>
<dbReference type="AlphaFoldDB" id="A0A0D1YB55"/>
<feature type="coiled-coil region" evidence="1">
    <location>
        <begin position="131"/>
        <end position="158"/>
    </location>
</feature>
<protein>
    <submittedName>
        <fullName evidence="3">Uncharacterized protein</fullName>
    </submittedName>
</protein>
<dbReference type="STRING" id="91928.A0A0D1YB55"/>
<evidence type="ECO:0000313" key="3">
    <source>
        <dbReference type="EMBL" id="KIW12151.1"/>
    </source>
</evidence>